<accession>A0ABQ2VJ26</accession>
<evidence type="ECO:0000313" key="2">
    <source>
        <dbReference type="Proteomes" id="UP000654471"/>
    </source>
</evidence>
<dbReference type="RefSeq" id="WP_189304905.1">
    <property type="nucleotide sequence ID" value="NZ_BMRP01000025.1"/>
</dbReference>
<comment type="caution">
    <text evidence="1">The sequence shown here is derived from an EMBL/GenBank/DDBJ whole genome shotgun (WGS) entry which is preliminary data.</text>
</comment>
<proteinExistence type="predicted"/>
<gene>
    <name evidence="1" type="ORF">GCM10010211_58200</name>
</gene>
<evidence type="ECO:0000313" key="1">
    <source>
        <dbReference type="EMBL" id="GGU84585.1"/>
    </source>
</evidence>
<dbReference type="Proteomes" id="UP000654471">
    <property type="component" value="Unassembled WGS sequence"/>
</dbReference>
<sequence length="71" mass="7587">MFPALHAAADGALCLWGTQSGAPTPYPGFDLSIPALNMRTYTMLEIAKDAQRLPPAAAFVQFGKIVVTVEH</sequence>
<dbReference type="EMBL" id="BMRP01000025">
    <property type="protein sequence ID" value="GGU84585.1"/>
    <property type="molecule type" value="Genomic_DNA"/>
</dbReference>
<reference evidence="2" key="1">
    <citation type="journal article" date="2019" name="Int. J. Syst. Evol. Microbiol.">
        <title>The Global Catalogue of Microorganisms (GCM) 10K type strain sequencing project: providing services to taxonomists for standard genome sequencing and annotation.</title>
        <authorList>
            <consortium name="The Broad Institute Genomics Platform"/>
            <consortium name="The Broad Institute Genome Sequencing Center for Infectious Disease"/>
            <person name="Wu L."/>
            <person name="Ma J."/>
        </authorList>
    </citation>
    <scope>NUCLEOTIDE SEQUENCE [LARGE SCALE GENOMIC DNA]</scope>
    <source>
        <strain evidence="2">JCM 3399</strain>
    </source>
</reference>
<protein>
    <submittedName>
        <fullName evidence="1">Uncharacterized protein</fullName>
    </submittedName>
</protein>
<organism evidence="1 2">
    <name type="scientific">Streptomyces albospinus</name>
    <dbReference type="NCBI Taxonomy" id="285515"/>
    <lineage>
        <taxon>Bacteria</taxon>
        <taxon>Bacillati</taxon>
        <taxon>Actinomycetota</taxon>
        <taxon>Actinomycetes</taxon>
        <taxon>Kitasatosporales</taxon>
        <taxon>Streptomycetaceae</taxon>
        <taxon>Streptomyces</taxon>
    </lineage>
</organism>
<name>A0ABQ2VJ26_9ACTN</name>
<keyword evidence="2" id="KW-1185">Reference proteome</keyword>